<dbReference type="PANTHER" id="PTHR30037">
    <property type="entry name" value="DNA-3-METHYLADENINE GLYCOSYLASE 1"/>
    <property type="match status" value="1"/>
</dbReference>
<feature type="region of interest" description="Disordered" evidence="2">
    <location>
        <begin position="1"/>
        <end position="29"/>
    </location>
</feature>
<evidence type="ECO:0000313" key="4">
    <source>
        <dbReference type="Proteomes" id="UP000564629"/>
    </source>
</evidence>
<keyword evidence="3" id="KW-0378">Hydrolase</keyword>
<dbReference type="GO" id="GO:0008725">
    <property type="term" value="F:DNA-3-methyladenine glycosylase activity"/>
    <property type="evidence" value="ECO:0007669"/>
    <property type="project" value="UniProtKB-EC"/>
</dbReference>
<feature type="binding site" evidence="1">
    <location>
        <position position="204"/>
    </location>
    <ligand>
        <name>Zn(2+)</name>
        <dbReference type="ChEBI" id="CHEBI:29105"/>
    </ligand>
</feature>
<gene>
    <name evidence="3" type="ORF">HNR08_001525</name>
</gene>
<dbReference type="GO" id="GO:0006284">
    <property type="term" value="P:base-excision repair"/>
    <property type="evidence" value="ECO:0007669"/>
    <property type="project" value="InterPro"/>
</dbReference>
<accession>A0A7W8W9P5</accession>
<dbReference type="Proteomes" id="UP000564629">
    <property type="component" value="Unassembled WGS sequence"/>
</dbReference>
<dbReference type="SUPFAM" id="SSF48150">
    <property type="entry name" value="DNA-glycosylase"/>
    <property type="match status" value="1"/>
</dbReference>
<dbReference type="PANTHER" id="PTHR30037:SF4">
    <property type="entry name" value="DNA-3-METHYLADENINE GLYCOSYLASE I"/>
    <property type="match status" value="1"/>
</dbReference>
<organism evidence="3 4">
    <name type="scientific">Cellulomonas hominis</name>
    <dbReference type="NCBI Taxonomy" id="156981"/>
    <lineage>
        <taxon>Bacteria</taxon>
        <taxon>Bacillati</taxon>
        <taxon>Actinomycetota</taxon>
        <taxon>Actinomycetes</taxon>
        <taxon>Micrococcales</taxon>
        <taxon>Cellulomonadaceae</taxon>
        <taxon>Cellulomonas</taxon>
    </lineage>
</organism>
<name>A0A7W8W9P5_9CELL</name>
<sequence length="215" mass="23388">MTSSDPTPAEALQHPVSSETAAGHPPGRRCFGDGDPLYERYHDEEWGRPVHGERELYERMTLEAFQSGLAWITVLRKREGFRAAFADFDPAVVAGYDDHDVERLMGDAGIIRNRAKITAAIANAQALLDLHGRGGSLDAVFWSHAPDPGARPRPRTFADVPARTPESIALAKELKRLGFRFVGPTTAYAAMQACGMVDDHLADCPVVLAGVRPTA</sequence>
<proteinExistence type="predicted"/>
<dbReference type="Pfam" id="PF03352">
    <property type="entry name" value="Adenine_glyco"/>
    <property type="match status" value="1"/>
</dbReference>
<evidence type="ECO:0000313" key="3">
    <source>
        <dbReference type="EMBL" id="MBB5472789.1"/>
    </source>
</evidence>
<dbReference type="InterPro" id="IPR005019">
    <property type="entry name" value="Adenine_glyco"/>
</dbReference>
<comment type="caution">
    <text evidence="3">The sequence shown here is derived from an EMBL/GenBank/DDBJ whole genome shotgun (WGS) entry which is preliminary data.</text>
</comment>
<dbReference type="InterPro" id="IPR011257">
    <property type="entry name" value="DNA_glycosylase"/>
</dbReference>
<dbReference type="RefSeq" id="WP_146836454.1">
    <property type="nucleotide sequence ID" value="NZ_BJVQ01000018.1"/>
</dbReference>
<dbReference type="AlphaFoldDB" id="A0A7W8W9P5"/>
<keyword evidence="1" id="KW-0862">Zinc</keyword>
<dbReference type="GO" id="GO:0046872">
    <property type="term" value="F:metal ion binding"/>
    <property type="evidence" value="ECO:0007669"/>
    <property type="project" value="UniProtKB-KW"/>
</dbReference>
<evidence type="ECO:0000256" key="2">
    <source>
        <dbReference type="SAM" id="MobiDB-lite"/>
    </source>
</evidence>
<dbReference type="InterPro" id="IPR052891">
    <property type="entry name" value="DNA-3mA_glycosylase"/>
</dbReference>
<keyword evidence="1" id="KW-0479">Metal-binding</keyword>
<feature type="binding site" evidence="1">
    <location>
        <position position="200"/>
    </location>
    <ligand>
        <name>Zn(2+)</name>
        <dbReference type="ChEBI" id="CHEBI:29105"/>
    </ligand>
</feature>
<keyword evidence="3" id="KW-0326">Glycosidase</keyword>
<dbReference type="OrthoDB" id="9807664at2"/>
<dbReference type="EC" id="3.2.2.20" evidence="3"/>
<evidence type="ECO:0000256" key="1">
    <source>
        <dbReference type="PIRSR" id="PIRSR605019-1"/>
    </source>
</evidence>
<protein>
    <submittedName>
        <fullName evidence="3">DNA-3-methyladenine glycosylase I</fullName>
        <ecNumber evidence="3">3.2.2.20</ecNumber>
    </submittedName>
</protein>
<reference evidence="3 4" key="1">
    <citation type="submission" date="2020-08" db="EMBL/GenBank/DDBJ databases">
        <title>Sequencing the genomes of 1000 actinobacteria strains.</title>
        <authorList>
            <person name="Klenk H.-P."/>
        </authorList>
    </citation>
    <scope>NUCLEOTIDE SEQUENCE [LARGE SCALE GENOMIC DNA]</scope>
    <source>
        <strain evidence="3 4">DSM 9581</strain>
    </source>
</reference>
<feature type="binding site" evidence="1">
    <location>
        <position position="42"/>
    </location>
    <ligand>
        <name>Zn(2+)</name>
        <dbReference type="ChEBI" id="CHEBI:29105"/>
    </ligand>
</feature>
<dbReference type="Gene3D" id="1.10.340.30">
    <property type="entry name" value="Hypothetical protein, domain 2"/>
    <property type="match status" value="1"/>
</dbReference>
<dbReference type="EMBL" id="JACHDN010000001">
    <property type="protein sequence ID" value="MBB5472789.1"/>
    <property type="molecule type" value="Genomic_DNA"/>
</dbReference>